<evidence type="ECO:0000256" key="1">
    <source>
        <dbReference type="ARBA" id="ARBA00001946"/>
    </source>
</evidence>
<comment type="cofactor">
    <cofactor evidence="1 8">
        <name>Mg(2+)</name>
        <dbReference type="ChEBI" id="CHEBI:18420"/>
    </cofactor>
</comment>
<dbReference type="RefSeq" id="WP_289724878.1">
    <property type="nucleotide sequence ID" value="NZ_JAUDUY010000003.1"/>
</dbReference>
<accession>A0ABT7WFD5</accession>
<comment type="caution">
    <text evidence="12">The sequence shown here is derived from an EMBL/GenBank/DDBJ whole genome shotgun (WGS) entry which is preliminary data.</text>
</comment>
<keyword evidence="9" id="KW-0472">Membrane</keyword>
<keyword evidence="9" id="KW-0812">Transmembrane</keyword>
<dbReference type="SMART" id="SM00892">
    <property type="entry name" value="Endonuclease_NS"/>
    <property type="match status" value="1"/>
</dbReference>
<dbReference type="SMART" id="SM00477">
    <property type="entry name" value="NUC"/>
    <property type="match status" value="1"/>
</dbReference>
<evidence type="ECO:0000256" key="4">
    <source>
        <dbReference type="ARBA" id="ARBA00022723"/>
    </source>
</evidence>
<dbReference type="InterPro" id="IPR044925">
    <property type="entry name" value="His-Me_finger_sf"/>
</dbReference>
<evidence type="ECO:0000259" key="10">
    <source>
        <dbReference type="SMART" id="SM00477"/>
    </source>
</evidence>
<dbReference type="Gene3D" id="3.40.570.10">
    <property type="entry name" value="Extracellular Endonuclease, subunit A"/>
    <property type="match status" value="1"/>
</dbReference>
<dbReference type="PANTHER" id="PTHR13966:SF5">
    <property type="entry name" value="ENDONUCLEASE G, MITOCHONDRIAL"/>
    <property type="match status" value="1"/>
</dbReference>
<dbReference type="InterPro" id="IPR040255">
    <property type="entry name" value="Non-specific_endonuclease"/>
</dbReference>
<dbReference type="CDD" id="cd00091">
    <property type="entry name" value="NUC"/>
    <property type="match status" value="1"/>
</dbReference>
<name>A0ABT7WFD5_9FLAO</name>
<sequence>MAGSRISRKQWTYILLFWIVVVGFWWLEKQFPDDPYKSDSDRVETSVFPEDFLPYYQGGVQVLHDYYLLSYVEKYEQSAWVAYTLDKAHLTTDQRVRPYYVQDPEVPSGSAHWRNFKGSGYDRGHLCPAGDRRFSETAYNQTFYTSNISPQDSRFNAGIWNELEQQIRSWAKKYGRVYVITGGVLRNDLNTIGEEGVAVPEAFYKVVIRKAGDDIRVLGFLMSNADSDRQIQEFVIPLDELEALSGLDFFPEFSEGVQQSLEGDIALRYWDF</sequence>
<dbReference type="InterPro" id="IPR020821">
    <property type="entry name" value="ENPP1-3/EXOG-like_nuc-like"/>
</dbReference>
<reference evidence="12" key="1">
    <citation type="submission" date="2023-06" db="EMBL/GenBank/DDBJ databases">
        <title>Robiginitalea aurantiacus sp. nov. and Algoriphagus sediminis sp. nov., isolated from coastal sediment.</title>
        <authorList>
            <person name="Zhou Z.Y."/>
            <person name="An J."/>
            <person name="Jia Y.W."/>
            <person name="Du Z.J."/>
        </authorList>
    </citation>
    <scope>NUCLEOTIDE SEQUENCE</scope>
    <source>
        <strain evidence="12">M39</strain>
    </source>
</reference>
<gene>
    <name evidence="12" type="ORF">QU605_08580</name>
</gene>
<feature type="domain" description="ENPP1-3/EXOG-like endonuclease/phosphodiesterase" evidence="10">
    <location>
        <begin position="64"/>
        <end position="256"/>
    </location>
</feature>
<organism evidence="12 13">
    <name type="scientific">Robiginitalea aurantiaca</name>
    <dbReference type="NCBI Taxonomy" id="3056915"/>
    <lineage>
        <taxon>Bacteria</taxon>
        <taxon>Pseudomonadati</taxon>
        <taxon>Bacteroidota</taxon>
        <taxon>Flavobacteriia</taxon>
        <taxon>Flavobacteriales</taxon>
        <taxon>Flavobacteriaceae</taxon>
        <taxon>Robiginitalea</taxon>
    </lineage>
</organism>
<keyword evidence="4 8" id="KW-0479">Metal-binding</keyword>
<dbReference type="PROSITE" id="PS01070">
    <property type="entry name" value="NUCLEASE_NON_SPEC"/>
    <property type="match status" value="1"/>
</dbReference>
<feature type="transmembrane region" description="Helical" evidence="9">
    <location>
        <begin position="12"/>
        <end position="27"/>
    </location>
</feature>
<evidence type="ECO:0000313" key="13">
    <source>
        <dbReference type="Proteomes" id="UP001174839"/>
    </source>
</evidence>
<protein>
    <recommendedName>
        <fullName evidence="8">Endonuclease</fullName>
        <ecNumber evidence="8">3.1.30.-</ecNumber>
    </recommendedName>
</protein>
<dbReference type="InterPro" id="IPR001604">
    <property type="entry name" value="Endo_G_ENPP1-like_dom"/>
</dbReference>
<evidence type="ECO:0000259" key="11">
    <source>
        <dbReference type="SMART" id="SM00892"/>
    </source>
</evidence>
<keyword evidence="5 8" id="KW-0255">Endonuclease</keyword>
<proteinExistence type="inferred from homology"/>
<feature type="domain" description="DNA/RNA non-specific endonuclease/pyrophosphatase/phosphodiesterase" evidence="11">
    <location>
        <begin position="63"/>
        <end position="253"/>
    </location>
</feature>
<keyword evidence="3 8" id="KW-0540">Nuclease</keyword>
<evidence type="ECO:0000256" key="5">
    <source>
        <dbReference type="ARBA" id="ARBA00022759"/>
    </source>
</evidence>
<keyword evidence="7" id="KW-0460">Magnesium</keyword>
<evidence type="ECO:0000313" key="12">
    <source>
        <dbReference type="EMBL" id="MDM9631524.1"/>
    </source>
</evidence>
<dbReference type="EC" id="3.1.30.-" evidence="8"/>
<evidence type="ECO:0000256" key="7">
    <source>
        <dbReference type="ARBA" id="ARBA00022842"/>
    </source>
</evidence>
<dbReference type="SUPFAM" id="SSF54060">
    <property type="entry name" value="His-Me finger endonucleases"/>
    <property type="match status" value="1"/>
</dbReference>
<dbReference type="Proteomes" id="UP001174839">
    <property type="component" value="Unassembled WGS sequence"/>
</dbReference>
<dbReference type="GO" id="GO:0004519">
    <property type="term" value="F:endonuclease activity"/>
    <property type="evidence" value="ECO:0007669"/>
    <property type="project" value="UniProtKB-KW"/>
</dbReference>
<dbReference type="PANTHER" id="PTHR13966">
    <property type="entry name" value="ENDONUCLEASE RELATED"/>
    <property type="match status" value="1"/>
</dbReference>
<evidence type="ECO:0000256" key="8">
    <source>
        <dbReference type="RuleBase" id="RU366055"/>
    </source>
</evidence>
<keyword evidence="13" id="KW-1185">Reference proteome</keyword>
<keyword evidence="6 8" id="KW-0378">Hydrolase</keyword>
<evidence type="ECO:0000256" key="6">
    <source>
        <dbReference type="ARBA" id="ARBA00022801"/>
    </source>
</evidence>
<evidence type="ECO:0000256" key="2">
    <source>
        <dbReference type="ARBA" id="ARBA00010052"/>
    </source>
</evidence>
<dbReference type="Pfam" id="PF01223">
    <property type="entry name" value="Endonuclease_NS"/>
    <property type="match status" value="1"/>
</dbReference>
<evidence type="ECO:0000256" key="9">
    <source>
        <dbReference type="SAM" id="Phobius"/>
    </source>
</evidence>
<dbReference type="EMBL" id="JAUDUY010000003">
    <property type="protein sequence ID" value="MDM9631524.1"/>
    <property type="molecule type" value="Genomic_DNA"/>
</dbReference>
<evidence type="ECO:0000256" key="3">
    <source>
        <dbReference type="ARBA" id="ARBA00022722"/>
    </source>
</evidence>
<dbReference type="InterPro" id="IPR018524">
    <property type="entry name" value="DNA/RNA_endonuclease_AS"/>
</dbReference>
<comment type="similarity">
    <text evidence="2 8">Belongs to the DNA/RNA non-specific endonuclease family.</text>
</comment>
<dbReference type="InterPro" id="IPR044929">
    <property type="entry name" value="DNA/RNA_non-sp_Endonuclease_sf"/>
</dbReference>
<keyword evidence="9" id="KW-1133">Transmembrane helix</keyword>